<proteinExistence type="predicted"/>
<evidence type="ECO:0000313" key="2">
    <source>
        <dbReference type="Proteomes" id="UP000772186"/>
    </source>
</evidence>
<accession>A0A953NGF3</accession>
<dbReference type="EMBL" id="JAIQBY010000003">
    <property type="protein sequence ID" value="MBZ4195221.1"/>
    <property type="molecule type" value="Genomic_DNA"/>
</dbReference>
<name>A0A953NGF3_9MOLU</name>
<sequence length="192" mass="23338">MQKTNILLININDLEYFPTHKNKLLVHQYAGAFKYFEKMCPNVQINNDCFILEDLKQFLNSNDSLVVSNKDESRNTIFKNIKLLVFNTNEWFEKMNKLKFLKYSKISYKFILANFYFNNNVEQIEESFNDLDYFFHEFIEKKEYQKHKFLLLIIVNSKNSNKTWFIGLNKKEELNFKTKNEVINYINKIYRK</sequence>
<evidence type="ECO:0000313" key="1">
    <source>
        <dbReference type="EMBL" id="MBZ4195221.1"/>
    </source>
</evidence>
<reference evidence="1 2" key="1">
    <citation type="submission" date="2021-09" db="EMBL/GenBank/DDBJ databases">
        <title>WGS of Mycoplasma sp. Zaradi2 strains.</title>
        <authorList>
            <person name="Spergser J."/>
        </authorList>
    </citation>
    <scope>NUCLEOTIDE SEQUENCE [LARGE SCALE GENOMIC DNA]</scope>
    <source>
        <strain evidence="1 2">1331</strain>
    </source>
</reference>
<organism evidence="1 2">
    <name type="scientific">Mycoplasma tauri</name>
    <dbReference type="NCBI Taxonomy" id="547987"/>
    <lineage>
        <taxon>Bacteria</taxon>
        <taxon>Bacillati</taxon>
        <taxon>Mycoplasmatota</taxon>
        <taxon>Mollicutes</taxon>
        <taxon>Mycoplasmataceae</taxon>
        <taxon>Mycoplasma</taxon>
    </lineage>
</organism>
<dbReference type="Proteomes" id="UP000772186">
    <property type="component" value="Unassembled WGS sequence"/>
</dbReference>
<comment type="caution">
    <text evidence="1">The sequence shown here is derived from an EMBL/GenBank/DDBJ whole genome shotgun (WGS) entry which is preliminary data.</text>
</comment>
<dbReference type="AlphaFoldDB" id="A0A953NGF3"/>
<protein>
    <submittedName>
        <fullName evidence="1">Uncharacterized protein</fullName>
    </submittedName>
</protein>
<keyword evidence="2" id="KW-1185">Reference proteome</keyword>
<dbReference type="RefSeq" id="WP_223644379.1">
    <property type="nucleotide sequence ID" value="NZ_JAIQBY010000003.1"/>
</dbReference>
<gene>
    <name evidence="1" type="ORF">LAD73_00585</name>
</gene>